<evidence type="ECO:0000313" key="3">
    <source>
        <dbReference type="Proteomes" id="UP000076532"/>
    </source>
</evidence>
<dbReference type="Proteomes" id="UP000076532">
    <property type="component" value="Unassembled WGS sequence"/>
</dbReference>
<evidence type="ECO:0000313" key="2">
    <source>
        <dbReference type="EMBL" id="KZP34461.1"/>
    </source>
</evidence>
<organism evidence="1 3">
    <name type="scientific">Athelia psychrophila</name>
    <dbReference type="NCBI Taxonomy" id="1759441"/>
    <lineage>
        <taxon>Eukaryota</taxon>
        <taxon>Fungi</taxon>
        <taxon>Dikarya</taxon>
        <taxon>Basidiomycota</taxon>
        <taxon>Agaricomycotina</taxon>
        <taxon>Agaricomycetes</taxon>
        <taxon>Agaricomycetidae</taxon>
        <taxon>Atheliales</taxon>
        <taxon>Atheliaceae</taxon>
        <taxon>Athelia</taxon>
    </lineage>
</organism>
<gene>
    <name evidence="1" type="ORF">FIBSPDRAFT_158823</name>
    <name evidence="2" type="ORF">FIBSPDRAFT_880999</name>
</gene>
<keyword evidence="3" id="KW-1185">Reference proteome</keyword>
<dbReference type="AlphaFoldDB" id="A0A167SL35"/>
<dbReference type="EMBL" id="KV417480">
    <property type="protein sequence ID" value="KZP34461.1"/>
    <property type="molecule type" value="Genomic_DNA"/>
</dbReference>
<sequence>MLPDECDIVDIFAAVLKGIGNGEEDEDDEADQWQRWPKLRTIAVSASGNWDAPAALGNIGILLEACRQPISKLMLPKSLTSQAGIEAVAELRNFVELEDFSVDWATPFLN</sequence>
<protein>
    <submittedName>
        <fullName evidence="1">Uncharacterized protein</fullName>
    </submittedName>
</protein>
<name>A0A167SL35_9AGAM</name>
<accession>A0A167SL35</accession>
<reference evidence="1 3" key="1">
    <citation type="journal article" date="2016" name="Mol. Biol. Evol.">
        <title>Comparative Genomics of Early-Diverging Mushroom-Forming Fungi Provides Insights into the Origins of Lignocellulose Decay Capabilities.</title>
        <authorList>
            <person name="Nagy L.G."/>
            <person name="Riley R."/>
            <person name="Tritt A."/>
            <person name="Adam C."/>
            <person name="Daum C."/>
            <person name="Floudas D."/>
            <person name="Sun H."/>
            <person name="Yadav J.S."/>
            <person name="Pangilinan J."/>
            <person name="Larsson K.H."/>
            <person name="Matsuura K."/>
            <person name="Barry K."/>
            <person name="Labutti K."/>
            <person name="Kuo R."/>
            <person name="Ohm R.A."/>
            <person name="Bhattacharya S.S."/>
            <person name="Shirouzu T."/>
            <person name="Yoshinaga Y."/>
            <person name="Martin F.M."/>
            <person name="Grigoriev I.V."/>
            <person name="Hibbett D.S."/>
        </authorList>
    </citation>
    <scope>NUCLEOTIDE SEQUENCE [LARGE SCALE GENOMIC DNA]</scope>
    <source>
        <strain evidence="1 3">CBS 109695</strain>
    </source>
</reference>
<dbReference type="EMBL" id="KV419167">
    <property type="protein sequence ID" value="KZP02023.1"/>
    <property type="molecule type" value="Genomic_DNA"/>
</dbReference>
<evidence type="ECO:0000313" key="1">
    <source>
        <dbReference type="EMBL" id="KZP02023.1"/>
    </source>
</evidence>
<proteinExistence type="predicted"/>